<feature type="transmembrane region" description="Helical" evidence="1">
    <location>
        <begin position="262"/>
        <end position="279"/>
    </location>
</feature>
<comment type="caution">
    <text evidence="3">The sequence shown here is derived from an EMBL/GenBank/DDBJ whole genome shotgun (WGS) entry which is preliminary data.</text>
</comment>
<dbReference type="Pfam" id="PF01757">
    <property type="entry name" value="Acyl_transf_3"/>
    <property type="match status" value="1"/>
</dbReference>
<accession>I0UTK8</accession>
<feature type="transmembrane region" description="Helical" evidence="1">
    <location>
        <begin position="70"/>
        <end position="91"/>
    </location>
</feature>
<evidence type="ECO:0000256" key="1">
    <source>
        <dbReference type="SAM" id="Phobius"/>
    </source>
</evidence>
<feature type="transmembrane region" description="Helical" evidence="1">
    <location>
        <begin position="152"/>
        <end position="172"/>
    </location>
</feature>
<dbReference type="InterPro" id="IPR050879">
    <property type="entry name" value="Acyltransferase_3"/>
</dbReference>
<name>I0UTK8_9MICC</name>
<keyword evidence="1" id="KW-1133">Transmembrane helix</keyword>
<dbReference type="GO" id="GO:0009103">
    <property type="term" value="P:lipopolysaccharide biosynthetic process"/>
    <property type="evidence" value="ECO:0007669"/>
    <property type="project" value="TreeGrafter"/>
</dbReference>
<dbReference type="EMBL" id="AJJQ01000032">
    <property type="protein sequence ID" value="EID51211.1"/>
    <property type="molecule type" value="Genomic_DNA"/>
</dbReference>
<feature type="domain" description="Acyltransferase 3" evidence="2">
    <location>
        <begin position="29"/>
        <end position="338"/>
    </location>
</feature>
<feature type="transmembrane region" description="Helical" evidence="1">
    <location>
        <begin position="184"/>
        <end position="204"/>
    </location>
</feature>
<dbReference type="GO" id="GO:0016020">
    <property type="term" value="C:membrane"/>
    <property type="evidence" value="ECO:0007669"/>
    <property type="project" value="TreeGrafter"/>
</dbReference>
<keyword evidence="4" id="KW-1185">Reference proteome</keyword>
<keyword evidence="3" id="KW-0012">Acyltransferase</keyword>
<dbReference type="InterPro" id="IPR002656">
    <property type="entry name" value="Acyl_transf_3_dom"/>
</dbReference>
<protein>
    <submittedName>
        <fullName evidence="3">Acyltransferase</fullName>
    </submittedName>
</protein>
<keyword evidence="3" id="KW-0808">Transferase</keyword>
<dbReference type="PATRIC" id="fig|1125724.3.peg.1107"/>
<feature type="transmembrane region" description="Helical" evidence="1">
    <location>
        <begin position="321"/>
        <end position="342"/>
    </location>
</feature>
<dbReference type="GO" id="GO:0016747">
    <property type="term" value="F:acyltransferase activity, transferring groups other than amino-acyl groups"/>
    <property type="evidence" value="ECO:0007669"/>
    <property type="project" value="InterPro"/>
</dbReference>
<feature type="transmembrane region" description="Helical" evidence="1">
    <location>
        <begin position="32"/>
        <end position="50"/>
    </location>
</feature>
<proteinExistence type="predicted"/>
<evidence type="ECO:0000259" key="2">
    <source>
        <dbReference type="Pfam" id="PF01757"/>
    </source>
</evidence>
<dbReference type="PANTHER" id="PTHR23028:SF53">
    <property type="entry name" value="ACYL_TRANSF_3 DOMAIN-CONTAINING PROTEIN"/>
    <property type="match status" value="1"/>
</dbReference>
<dbReference type="RefSeq" id="WP_006888285.1">
    <property type="nucleotide sequence ID" value="NZ_AJJQ01000032.1"/>
</dbReference>
<dbReference type="Proteomes" id="UP000004863">
    <property type="component" value="Unassembled WGS sequence"/>
</dbReference>
<feature type="transmembrane region" description="Helical" evidence="1">
    <location>
        <begin position="238"/>
        <end position="256"/>
    </location>
</feature>
<dbReference type="AlphaFoldDB" id="I0UTK8"/>
<evidence type="ECO:0000313" key="3">
    <source>
        <dbReference type="EMBL" id="EID51211.1"/>
    </source>
</evidence>
<organism evidence="3 4">
    <name type="scientific">Rothia aeria F0474</name>
    <dbReference type="NCBI Taxonomy" id="1125724"/>
    <lineage>
        <taxon>Bacteria</taxon>
        <taxon>Bacillati</taxon>
        <taxon>Actinomycetota</taxon>
        <taxon>Actinomycetes</taxon>
        <taxon>Micrococcales</taxon>
        <taxon>Micrococcaceae</taxon>
        <taxon>Rothia</taxon>
    </lineage>
</organism>
<dbReference type="OrthoDB" id="9807745at2"/>
<dbReference type="PANTHER" id="PTHR23028">
    <property type="entry name" value="ACETYLTRANSFERASE"/>
    <property type="match status" value="1"/>
</dbReference>
<gene>
    <name evidence="3" type="ORF">HMPREF1324_0544</name>
</gene>
<feature type="transmembrane region" description="Helical" evidence="1">
    <location>
        <begin position="103"/>
        <end position="121"/>
    </location>
</feature>
<feature type="transmembrane region" description="Helical" evidence="1">
    <location>
        <begin position="210"/>
        <end position="231"/>
    </location>
</feature>
<sequence length="367" mass="42032">MKKIRTIRRTQEHNEILDNSFITPGRFRELDGLRGIAALAVVIGHFGATFNQNYIHSPQSPYSFPLGEMGVQLFFIISGYVILLTAIKSGSALKFMISRVARLYPTYWFGIIIATLVYVLYGNPGRHITQLQVLLNTTMMQRFIMVEDVDKVYWTLAVEMQFYLLVATYILFRRGKIYRREITVGIIIWSVIGTILCLVIGMPHNSLDKIVLWSVLAEHAPLFCLGMVLFMYSHDRRFTWLIPLLTIMASINTYIMRDMLHAVTMLGICVIFFIVVHCPRVPFLAHGPIHFVGVISYPLYLGHAMLGYMIINILIPYLGDWGARGFTIILVIFWAYIVHITIETNVSVAFRKLLTRVLVTGRKKSCE</sequence>
<reference evidence="3" key="1">
    <citation type="submission" date="2012-03" db="EMBL/GenBank/DDBJ databases">
        <authorList>
            <person name="Durkin A.S."/>
            <person name="McCorrison J."/>
            <person name="Torralba M."/>
            <person name="Gillis M."/>
            <person name="Methe B."/>
            <person name="Sutton G."/>
            <person name="Nelson K.E."/>
        </authorList>
    </citation>
    <scope>NUCLEOTIDE SEQUENCE [LARGE SCALE GENOMIC DNA]</scope>
    <source>
        <strain evidence="3">F0474</strain>
    </source>
</reference>
<evidence type="ECO:0000313" key="4">
    <source>
        <dbReference type="Proteomes" id="UP000004863"/>
    </source>
</evidence>
<feature type="transmembrane region" description="Helical" evidence="1">
    <location>
        <begin position="291"/>
        <end position="315"/>
    </location>
</feature>
<keyword evidence="1" id="KW-0472">Membrane</keyword>
<keyword evidence="1" id="KW-0812">Transmembrane</keyword>